<evidence type="ECO:0000313" key="1">
    <source>
        <dbReference type="EMBL" id="KAG7172704.1"/>
    </source>
</evidence>
<comment type="caution">
    <text evidence="1">The sequence shown here is derived from an EMBL/GenBank/DDBJ whole genome shotgun (WGS) entry which is preliminary data.</text>
</comment>
<dbReference type="EMBL" id="JAHLQT010010484">
    <property type="protein sequence ID" value="KAG7172704.1"/>
    <property type="molecule type" value="Genomic_DNA"/>
</dbReference>
<keyword evidence="2" id="KW-1185">Reference proteome</keyword>
<dbReference type="Proteomes" id="UP000747542">
    <property type="component" value="Unassembled WGS sequence"/>
</dbReference>
<dbReference type="AlphaFoldDB" id="A0A8J5N405"/>
<accession>A0A8J5N405</accession>
<reference evidence="1" key="1">
    <citation type="journal article" date="2021" name="Sci. Adv.">
        <title>The American lobster genome reveals insights on longevity, neural, and immune adaptations.</title>
        <authorList>
            <person name="Polinski J.M."/>
            <person name="Zimin A.V."/>
            <person name="Clark K.F."/>
            <person name="Kohn A.B."/>
            <person name="Sadowski N."/>
            <person name="Timp W."/>
            <person name="Ptitsyn A."/>
            <person name="Khanna P."/>
            <person name="Romanova D.Y."/>
            <person name="Williams P."/>
            <person name="Greenwood S.J."/>
            <person name="Moroz L.L."/>
            <person name="Walt D.R."/>
            <person name="Bodnar A.G."/>
        </authorList>
    </citation>
    <scope>NUCLEOTIDE SEQUENCE</scope>
    <source>
        <strain evidence="1">GMGI-L3</strain>
    </source>
</reference>
<sequence length="106" mass="11982">MAEEWGWGVLEGGMMTGRNGVCWRNGDVRGRMGCVGGMGVCCLREDDDEWGVCCLRRDDDREEWGWVCWRDGDVRGREIVTTDGKMILLGRYDDDVREENDTGKGG</sequence>
<organism evidence="1 2">
    <name type="scientific">Homarus americanus</name>
    <name type="common">American lobster</name>
    <dbReference type="NCBI Taxonomy" id="6706"/>
    <lineage>
        <taxon>Eukaryota</taxon>
        <taxon>Metazoa</taxon>
        <taxon>Ecdysozoa</taxon>
        <taxon>Arthropoda</taxon>
        <taxon>Crustacea</taxon>
        <taxon>Multicrustacea</taxon>
        <taxon>Malacostraca</taxon>
        <taxon>Eumalacostraca</taxon>
        <taxon>Eucarida</taxon>
        <taxon>Decapoda</taxon>
        <taxon>Pleocyemata</taxon>
        <taxon>Astacidea</taxon>
        <taxon>Nephropoidea</taxon>
        <taxon>Nephropidae</taxon>
        <taxon>Homarus</taxon>
    </lineage>
</organism>
<proteinExistence type="predicted"/>
<protein>
    <submittedName>
        <fullName evidence="1">Uncharacterized protein</fullName>
    </submittedName>
</protein>
<evidence type="ECO:0000313" key="2">
    <source>
        <dbReference type="Proteomes" id="UP000747542"/>
    </source>
</evidence>
<gene>
    <name evidence="1" type="ORF">Hamer_G006929</name>
</gene>
<name>A0A8J5N405_HOMAM</name>